<dbReference type="Gene3D" id="1.10.260.40">
    <property type="entry name" value="lambda repressor-like DNA-binding domains"/>
    <property type="match status" value="1"/>
</dbReference>
<evidence type="ECO:0000313" key="3">
    <source>
        <dbReference type="EMBL" id="ADR34345.1"/>
    </source>
</evidence>
<feature type="domain" description="HTH cro/C1-type" evidence="2">
    <location>
        <begin position="12"/>
        <end position="66"/>
    </location>
</feature>
<dbReference type="eggNOG" id="COG1396">
    <property type="taxonomic scope" value="Bacteria"/>
</dbReference>
<dbReference type="InterPro" id="IPR010982">
    <property type="entry name" value="Lambda_DNA-bd_dom_sf"/>
</dbReference>
<evidence type="ECO:0000313" key="4">
    <source>
        <dbReference type="Proteomes" id="UP000008721"/>
    </source>
</evidence>
<dbReference type="EMBL" id="CP002355">
    <property type="protein sequence ID" value="ADR34345.1"/>
    <property type="molecule type" value="Genomic_DNA"/>
</dbReference>
<evidence type="ECO:0000256" key="1">
    <source>
        <dbReference type="ARBA" id="ARBA00023125"/>
    </source>
</evidence>
<dbReference type="PROSITE" id="PS50943">
    <property type="entry name" value="HTH_CROC1"/>
    <property type="match status" value="1"/>
</dbReference>
<dbReference type="RefSeq" id="WP_013460542.1">
    <property type="nucleotide sequence ID" value="NC_014762.1"/>
</dbReference>
<dbReference type="Pfam" id="PF01381">
    <property type="entry name" value="HTH_3"/>
    <property type="match status" value="1"/>
</dbReference>
<dbReference type="PANTHER" id="PTHR46558:SF11">
    <property type="entry name" value="HTH-TYPE TRANSCRIPTIONAL REGULATOR XRE"/>
    <property type="match status" value="1"/>
</dbReference>
<dbReference type="STRING" id="709032.Sulku_1684"/>
<protein>
    <submittedName>
        <fullName evidence="3">Helix-turn-helix domain protein</fullName>
    </submittedName>
</protein>
<dbReference type="SUPFAM" id="SSF47413">
    <property type="entry name" value="lambda repressor-like DNA-binding domains"/>
    <property type="match status" value="1"/>
</dbReference>
<accession>E4U0M8</accession>
<evidence type="ECO:0000259" key="2">
    <source>
        <dbReference type="PROSITE" id="PS50943"/>
    </source>
</evidence>
<dbReference type="KEGG" id="sku:Sulku_1684"/>
<gene>
    <name evidence="3" type="ordered locus">Sulku_1684</name>
</gene>
<dbReference type="PANTHER" id="PTHR46558">
    <property type="entry name" value="TRACRIPTIONAL REGULATORY PROTEIN-RELATED-RELATED"/>
    <property type="match status" value="1"/>
</dbReference>
<reference evidence="3 4" key="1">
    <citation type="journal article" date="2012" name="Stand. Genomic Sci.">
        <title>Complete genome sequence of the sulfur compounds oxidizing chemolithoautotroph Sulfuricurvum kujiense type strain (YK-1(T)).</title>
        <authorList>
            <person name="Han C."/>
            <person name="Kotsyurbenko O."/>
            <person name="Chertkov O."/>
            <person name="Held B."/>
            <person name="Lapidus A."/>
            <person name="Nolan M."/>
            <person name="Lucas S."/>
            <person name="Hammon N."/>
            <person name="Deshpande S."/>
            <person name="Cheng J.F."/>
            <person name="Tapia R."/>
            <person name="Goodwin L.A."/>
            <person name="Pitluck S."/>
            <person name="Liolios K."/>
            <person name="Pagani I."/>
            <person name="Ivanova N."/>
            <person name="Mavromatis K."/>
            <person name="Mikhailova N."/>
            <person name="Pati A."/>
            <person name="Chen A."/>
            <person name="Palaniappan K."/>
            <person name="Land M."/>
            <person name="Hauser L."/>
            <person name="Chang Y.J."/>
            <person name="Jeffries C.D."/>
            <person name="Brambilla E.M."/>
            <person name="Rohde M."/>
            <person name="Spring S."/>
            <person name="Sikorski J."/>
            <person name="Goker M."/>
            <person name="Woyke T."/>
            <person name="Bristow J."/>
            <person name="Eisen J.A."/>
            <person name="Markowitz V."/>
            <person name="Hugenholtz P."/>
            <person name="Kyrpides N.C."/>
            <person name="Klenk H.P."/>
            <person name="Detter J.C."/>
        </authorList>
    </citation>
    <scope>NUCLEOTIDE SEQUENCE [LARGE SCALE GENOMIC DNA]</scope>
    <source>
        <strain evidence="4">ATCC BAA-921 / DSM 16994 / JCM 11577 / YK-1</strain>
    </source>
</reference>
<dbReference type="InterPro" id="IPR001387">
    <property type="entry name" value="Cro/C1-type_HTH"/>
</dbReference>
<dbReference type="SMART" id="SM00530">
    <property type="entry name" value="HTH_XRE"/>
    <property type="match status" value="1"/>
</dbReference>
<dbReference type="OrthoDB" id="5460127at2"/>
<organism evidence="3 4">
    <name type="scientific">Sulfuricurvum kujiense (strain ATCC BAA-921 / DSM 16994 / JCM 11577 / YK-1)</name>
    <dbReference type="NCBI Taxonomy" id="709032"/>
    <lineage>
        <taxon>Bacteria</taxon>
        <taxon>Pseudomonadati</taxon>
        <taxon>Campylobacterota</taxon>
        <taxon>Epsilonproteobacteria</taxon>
        <taxon>Campylobacterales</taxon>
        <taxon>Sulfurimonadaceae</taxon>
        <taxon>Sulfuricurvum</taxon>
    </lineage>
</organism>
<dbReference type="HOGENOM" id="CLU_1408108_0_0_7"/>
<sequence length="193" mass="22506">MESILSNFFDRLKHARNLTSKTQQEFAQELGVGYRTYARYEAGQGYPDVESLQKIGTLSGIDMNWLIMGAKNEGTANIDLILQNSIENKIRKKIESQLNHFQHEIIFLHYALENTPAISFDELLNVLSTYKIMLIKSTLLHGITESDKKSAIQFLEDLEMAEKNYVLNNIHHFRRMIWENMDWFNKMFKKSPA</sequence>
<keyword evidence="1" id="KW-0238">DNA-binding</keyword>
<dbReference type="AlphaFoldDB" id="E4U0M8"/>
<dbReference type="GO" id="GO:0003677">
    <property type="term" value="F:DNA binding"/>
    <property type="evidence" value="ECO:0007669"/>
    <property type="project" value="UniProtKB-KW"/>
</dbReference>
<name>E4U0M8_SULKY</name>
<keyword evidence="4" id="KW-1185">Reference proteome</keyword>
<dbReference type="Proteomes" id="UP000008721">
    <property type="component" value="Chromosome"/>
</dbReference>
<dbReference type="CDD" id="cd00093">
    <property type="entry name" value="HTH_XRE"/>
    <property type="match status" value="1"/>
</dbReference>
<proteinExistence type="predicted"/>